<keyword evidence="1" id="KW-0472">Membrane</keyword>
<evidence type="ECO:0008006" key="4">
    <source>
        <dbReference type="Google" id="ProtNLM"/>
    </source>
</evidence>
<organism evidence="2 3">
    <name type="scientific">Aquimarina addita</name>
    <dbReference type="NCBI Taxonomy" id="870485"/>
    <lineage>
        <taxon>Bacteria</taxon>
        <taxon>Pseudomonadati</taxon>
        <taxon>Bacteroidota</taxon>
        <taxon>Flavobacteriia</taxon>
        <taxon>Flavobacteriales</taxon>
        <taxon>Flavobacteriaceae</taxon>
        <taxon>Aquimarina</taxon>
    </lineage>
</organism>
<keyword evidence="1" id="KW-1133">Transmembrane helix</keyword>
<sequence>MYFITENSDLWEGVFSDICVIETVVFMKLVYSVFIFNLLTNIMTGQLGKMHSEEDLKKFKEQVDQTIALGRDAIIATASKAVSDDPKSLIKDENLHVSVYYNEMRVKVIFMERSPIIYLSYLSDSEFYLKIGVFVYLDKVTGLEASSIPDEYSTGFSLNRYIYRATKEKEIAIDKVLALNNTNDDMYHINKNSINTIIRERESFYAIQIGHSYPITYKLDKKSGKIYDYKDPYADFYPSPASPPYMIPYGGEWVEMKE</sequence>
<proteinExistence type="predicted"/>
<dbReference type="Proteomes" id="UP001500459">
    <property type="component" value="Unassembled WGS sequence"/>
</dbReference>
<accession>A0ABP6UH34</accession>
<evidence type="ECO:0000256" key="1">
    <source>
        <dbReference type="SAM" id="Phobius"/>
    </source>
</evidence>
<reference evidence="3" key="1">
    <citation type="journal article" date="2019" name="Int. J. Syst. Evol. Microbiol.">
        <title>The Global Catalogue of Microorganisms (GCM) 10K type strain sequencing project: providing services to taxonomists for standard genome sequencing and annotation.</title>
        <authorList>
            <consortium name="The Broad Institute Genomics Platform"/>
            <consortium name="The Broad Institute Genome Sequencing Center for Infectious Disease"/>
            <person name="Wu L."/>
            <person name="Ma J."/>
        </authorList>
    </citation>
    <scope>NUCLEOTIDE SEQUENCE [LARGE SCALE GENOMIC DNA]</scope>
    <source>
        <strain evidence="3">JCM 17106</strain>
    </source>
</reference>
<name>A0ABP6UH34_9FLAO</name>
<evidence type="ECO:0000313" key="3">
    <source>
        <dbReference type="Proteomes" id="UP001500459"/>
    </source>
</evidence>
<gene>
    <name evidence="2" type="ORF">GCM10022393_17920</name>
</gene>
<feature type="transmembrane region" description="Helical" evidence="1">
    <location>
        <begin position="20"/>
        <end position="40"/>
    </location>
</feature>
<comment type="caution">
    <text evidence="2">The sequence shown here is derived from an EMBL/GenBank/DDBJ whole genome shotgun (WGS) entry which is preliminary data.</text>
</comment>
<evidence type="ECO:0000313" key="2">
    <source>
        <dbReference type="EMBL" id="GAA3508046.1"/>
    </source>
</evidence>
<keyword evidence="3" id="KW-1185">Reference proteome</keyword>
<protein>
    <recommendedName>
        <fullName evidence="4">DUF4163 domain-containing protein</fullName>
    </recommendedName>
</protein>
<keyword evidence="1" id="KW-0812">Transmembrane</keyword>
<dbReference type="EMBL" id="BAABCW010000006">
    <property type="protein sequence ID" value="GAA3508046.1"/>
    <property type="molecule type" value="Genomic_DNA"/>
</dbReference>